<reference evidence="1 2" key="1">
    <citation type="submission" date="2006-03" db="EMBL/GenBank/DDBJ databases">
        <authorList>
            <person name="Bartlett D.H."/>
            <person name="Valle G."/>
            <person name="Lauro F.M."/>
            <person name="Vezzi A."/>
            <person name="Simonato F."/>
            <person name="Eloe E."/>
            <person name="Vitulo N."/>
            <person name="Stratton T.K."/>
            <person name="D'angelo M."/>
            <person name="Ferriera S."/>
            <person name="Johnson J."/>
            <person name="Kravitz S."/>
            <person name="Beeson K."/>
            <person name="Sutton G."/>
            <person name="Rogers Y."/>
            <person name="Friedman R."/>
            <person name="Frazier M."/>
            <person name="Venter J.C."/>
        </authorList>
    </citation>
    <scope>NUCLEOTIDE SEQUENCE [LARGE SCALE GENOMIC DNA]</scope>
    <source>
        <strain evidence="1 2">3TCK</strain>
    </source>
</reference>
<protein>
    <submittedName>
        <fullName evidence="1">Uncharacterized protein</fullName>
    </submittedName>
</protein>
<evidence type="ECO:0000313" key="2">
    <source>
        <dbReference type="Proteomes" id="UP000003789"/>
    </source>
</evidence>
<accession>Q1Z8V7</accession>
<dbReference type="Proteomes" id="UP000003789">
    <property type="component" value="Unassembled WGS sequence"/>
</dbReference>
<proteinExistence type="predicted"/>
<dbReference type="EMBL" id="AAPH01000002">
    <property type="protein sequence ID" value="EAS45001.1"/>
    <property type="molecule type" value="Genomic_DNA"/>
</dbReference>
<sequence>MAQVGENMISVGYMYKLASEHSINLKGMTLFYYEVYEKQWDYDDSWVEFFPRNPFPQTLKSLNQKFL</sequence>
<name>Q1Z8V7_9GAMM</name>
<gene>
    <name evidence="1" type="ORF">P3TCK_20995</name>
</gene>
<comment type="caution">
    <text evidence="1">The sequence shown here is derived from an EMBL/GenBank/DDBJ whole genome shotgun (WGS) entry which is preliminary data.</text>
</comment>
<organism evidence="1 2">
    <name type="scientific">Photobacterium profundum 3TCK</name>
    <dbReference type="NCBI Taxonomy" id="314280"/>
    <lineage>
        <taxon>Bacteria</taxon>
        <taxon>Pseudomonadati</taxon>
        <taxon>Pseudomonadota</taxon>
        <taxon>Gammaproteobacteria</taxon>
        <taxon>Vibrionales</taxon>
        <taxon>Vibrionaceae</taxon>
        <taxon>Photobacterium</taxon>
    </lineage>
</organism>
<dbReference type="AlphaFoldDB" id="Q1Z8V7"/>
<dbReference type="HOGENOM" id="CLU_2808701_0_0_6"/>
<evidence type="ECO:0000313" key="1">
    <source>
        <dbReference type="EMBL" id="EAS45001.1"/>
    </source>
</evidence>